<organism evidence="3 4">
    <name type="scientific">Orenia metallireducens</name>
    <dbReference type="NCBI Taxonomy" id="1413210"/>
    <lineage>
        <taxon>Bacteria</taxon>
        <taxon>Bacillati</taxon>
        <taxon>Bacillota</taxon>
        <taxon>Clostridia</taxon>
        <taxon>Halanaerobiales</taxon>
        <taxon>Halobacteroidaceae</taxon>
        <taxon>Orenia</taxon>
    </lineage>
</organism>
<evidence type="ECO:0000313" key="3">
    <source>
        <dbReference type="EMBL" id="OCL26363.1"/>
    </source>
</evidence>
<feature type="domain" description="Methyltransferase" evidence="2">
    <location>
        <begin position="36"/>
        <end position="133"/>
    </location>
</feature>
<name>A0A1C0A7X9_9FIRM</name>
<dbReference type="Gene3D" id="2.20.25.110">
    <property type="entry name" value="S-adenosyl-L-methionine-dependent methyltransferases"/>
    <property type="match status" value="1"/>
</dbReference>
<proteinExistence type="predicted"/>
<reference evidence="3 4" key="2">
    <citation type="submission" date="2016-08" db="EMBL/GenBank/DDBJ databases">
        <title>Orenia metallireducens sp. nov. strain Z6, a Novel Metal-reducing Firmicute from the Deep Subsurface.</title>
        <authorList>
            <person name="Maxim B.I."/>
            <person name="Kenneth K."/>
            <person name="Flynn T.M."/>
            <person name="Oloughlin E.J."/>
            <person name="Locke R.A."/>
            <person name="Weber J.R."/>
            <person name="Egan S.M."/>
            <person name="Mackie R.I."/>
            <person name="Cann I.K."/>
        </authorList>
    </citation>
    <scope>NUCLEOTIDE SEQUENCE [LARGE SCALE GENOMIC DNA]</scope>
    <source>
        <strain evidence="3 4">Z6</strain>
    </source>
</reference>
<protein>
    <submittedName>
        <fullName evidence="3">Methyltransferase</fullName>
    </submittedName>
</protein>
<dbReference type="InterPro" id="IPR041698">
    <property type="entry name" value="Methyltransf_25"/>
</dbReference>
<evidence type="ECO:0000256" key="1">
    <source>
        <dbReference type="ARBA" id="ARBA00022679"/>
    </source>
</evidence>
<gene>
    <name evidence="3" type="ORF">U472_10170</name>
</gene>
<dbReference type="SUPFAM" id="SSF53335">
    <property type="entry name" value="S-adenosyl-L-methionine-dependent methyltransferases"/>
    <property type="match status" value="1"/>
</dbReference>
<dbReference type="AlphaFoldDB" id="A0A1C0A7X9"/>
<dbReference type="EMBL" id="LWDV01000009">
    <property type="protein sequence ID" value="OCL26363.1"/>
    <property type="molecule type" value="Genomic_DNA"/>
</dbReference>
<keyword evidence="4" id="KW-1185">Reference proteome</keyword>
<reference evidence="4" key="1">
    <citation type="submission" date="2016-07" db="EMBL/GenBank/DDBJ databases">
        <authorList>
            <person name="Florea S."/>
            <person name="Webb J.S."/>
            <person name="Jaromczyk J."/>
            <person name="Schardl C.L."/>
        </authorList>
    </citation>
    <scope>NUCLEOTIDE SEQUENCE [LARGE SCALE GENOMIC DNA]</scope>
    <source>
        <strain evidence="4">Z6</strain>
    </source>
</reference>
<keyword evidence="3" id="KW-0489">Methyltransferase</keyword>
<dbReference type="Gene3D" id="3.40.50.150">
    <property type="entry name" value="Vaccinia Virus protein VP39"/>
    <property type="match status" value="1"/>
</dbReference>
<dbReference type="InterPro" id="IPR029063">
    <property type="entry name" value="SAM-dependent_MTases_sf"/>
</dbReference>
<evidence type="ECO:0000313" key="4">
    <source>
        <dbReference type="Proteomes" id="UP000093514"/>
    </source>
</evidence>
<dbReference type="GO" id="GO:0008168">
    <property type="term" value="F:methyltransferase activity"/>
    <property type="evidence" value="ECO:0007669"/>
    <property type="project" value="UniProtKB-KW"/>
</dbReference>
<dbReference type="PANTHER" id="PTHR43861">
    <property type="entry name" value="TRANS-ACONITATE 2-METHYLTRANSFERASE-RELATED"/>
    <property type="match status" value="1"/>
</dbReference>
<dbReference type="GO" id="GO:0032259">
    <property type="term" value="P:methylation"/>
    <property type="evidence" value="ECO:0007669"/>
    <property type="project" value="UniProtKB-KW"/>
</dbReference>
<dbReference type="Proteomes" id="UP000093514">
    <property type="component" value="Unassembled WGS sequence"/>
</dbReference>
<dbReference type="CDD" id="cd02440">
    <property type="entry name" value="AdoMet_MTases"/>
    <property type="match status" value="1"/>
</dbReference>
<accession>A0A1C0A7X9</accession>
<evidence type="ECO:0000259" key="2">
    <source>
        <dbReference type="Pfam" id="PF13649"/>
    </source>
</evidence>
<dbReference type="OrthoDB" id="9791837at2"/>
<dbReference type="Pfam" id="PF13649">
    <property type="entry name" value="Methyltransf_25"/>
    <property type="match status" value="1"/>
</dbReference>
<comment type="caution">
    <text evidence="3">The sequence shown here is derived from an EMBL/GenBank/DDBJ whole genome shotgun (WGS) entry which is preliminary data.</text>
</comment>
<dbReference type="RefSeq" id="WP_068718115.1">
    <property type="nucleotide sequence ID" value="NZ_LWDV01000009.1"/>
</dbReference>
<sequence>MKFYEEFSLYYDYIFPLKEKKLKFLMDNLQDNGKALDLATGTGNYAIALAKEGYQVSALDLSEEMINLAKEKAYEEQAEVDFRVDDMLNLDKLYQPASFDLINCIGNSLVHLDNQEEIRELINKSYDLLKKKGKLVLQIVNYDRILAKEIKSLPTITGPNSIVELVRDYEFREGKVDFKTRLTTPRGEFKNSVLLYPLESDLLKELLLEAGFNEVKFYGDFNYSQYQKLDSFPLVVVADK</sequence>
<keyword evidence="1 3" id="KW-0808">Transferase</keyword>